<gene>
    <name evidence="1" type="ORF">ACFSBL_14865</name>
</gene>
<organism evidence="1 2">
    <name type="scientific">Haloarchaeobius litoreus</name>
    <dbReference type="NCBI Taxonomy" id="755306"/>
    <lineage>
        <taxon>Archaea</taxon>
        <taxon>Methanobacteriati</taxon>
        <taxon>Methanobacteriota</taxon>
        <taxon>Stenosarchaea group</taxon>
        <taxon>Halobacteria</taxon>
        <taxon>Halobacteriales</taxon>
        <taxon>Halorubellaceae</taxon>
        <taxon>Haloarchaeobius</taxon>
    </lineage>
</organism>
<accession>A0ABD6DNS0</accession>
<dbReference type="GO" id="GO:0016874">
    <property type="term" value="F:ligase activity"/>
    <property type="evidence" value="ECO:0007669"/>
    <property type="project" value="UniProtKB-KW"/>
</dbReference>
<reference evidence="1 2" key="1">
    <citation type="journal article" date="2019" name="Int. J. Syst. Evol. Microbiol.">
        <title>The Global Catalogue of Microorganisms (GCM) 10K type strain sequencing project: providing services to taxonomists for standard genome sequencing and annotation.</title>
        <authorList>
            <consortium name="The Broad Institute Genomics Platform"/>
            <consortium name="The Broad Institute Genome Sequencing Center for Infectious Disease"/>
            <person name="Wu L."/>
            <person name="Ma J."/>
        </authorList>
    </citation>
    <scope>NUCLEOTIDE SEQUENCE [LARGE SCALE GENOMIC DNA]</scope>
    <source>
        <strain evidence="1 2">CGMCC 1.10390</strain>
    </source>
</reference>
<dbReference type="EMBL" id="JBHUDO010000003">
    <property type="protein sequence ID" value="MFD1646970.1"/>
    <property type="molecule type" value="Genomic_DNA"/>
</dbReference>
<dbReference type="Gene3D" id="3.90.1140.10">
    <property type="entry name" value="Cyclic phosphodiesterase"/>
    <property type="match status" value="1"/>
</dbReference>
<sequence length="166" mass="18359">MFSLNVPVPGSVSRLAHELQPALFGFERVRDEHTLLAKRIGDPDHFDARTHEVRRALRGQPAFEAQVTGVDYFERPTVGTAPVVYLAVESPGLLELHESLVDEFGAIDGLEGEDYTPHVTLARDGDMASAERAAAQDLEPVTWTVNELEFFDSKYREVAGRISLPA</sequence>
<dbReference type="SUPFAM" id="SSF55144">
    <property type="entry name" value="LigT-like"/>
    <property type="match status" value="1"/>
</dbReference>
<evidence type="ECO:0000313" key="1">
    <source>
        <dbReference type="EMBL" id="MFD1646970.1"/>
    </source>
</evidence>
<dbReference type="InterPro" id="IPR009097">
    <property type="entry name" value="Cyclic_Pdiesterase"/>
</dbReference>
<protein>
    <submittedName>
        <fullName evidence="1">2'-5' RNA ligase family protein</fullName>
    </submittedName>
</protein>
<keyword evidence="1" id="KW-0436">Ligase</keyword>
<dbReference type="Pfam" id="PF13563">
    <property type="entry name" value="2_5_RNA_ligase2"/>
    <property type="match status" value="1"/>
</dbReference>
<evidence type="ECO:0000313" key="2">
    <source>
        <dbReference type="Proteomes" id="UP001597034"/>
    </source>
</evidence>
<dbReference type="RefSeq" id="WP_256400960.1">
    <property type="nucleotide sequence ID" value="NZ_JANHJR010000003.1"/>
</dbReference>
<dbReference type="Proteomes" id="UP001597034">
    <property type="component" value="Unassembled WGS sequence"/>
</dbReference>
<comment type="caution">
    <text evidence="1">The sequence shown here is derived from an EMBL/GenBank/DDBJ whole genome shotgun (WGS) entry which is preliminary data.</text>
</comment>
<name>A0ABD6DNS0_9EURY</name>
<dbReference type="AlphaFoldDB" id="A0ABD6DNS0"/>
<proteinExistence type="predicted"/>
<keyword evidence="2" id="KW-1185">Reference proteome</keyword>